<reference evidence="8" key="1">
    <citation type="submission" date="2023-10" db="EMBL/GenBank/DDBJ databases">
        <title>Genome assembly of Pristionchus species.</title>
        <authorList>
            <person name="Yoshida K."/>
            <person name="Sommer R.J."/>
        </authorList>
    </citation>
    <scope>NUCLEOTIDE SEQUENCE</scope>
    <source>
        <strain evidence="8">RS5133</strain>
    </source>
</reference>
<organism evidence="8 9">
    <name type="scientific">Pristionchus fissidentatus</name>
    <dbReference type="NCBI Taxonomy" id="1538716"/>
    <lineage>
        <taxon>Eukaryota</taxon>
        <taxon>Metazoa</taxon>
        <taxon>Ecdysozoa</taxon>
        <taxon>Nematoda</taxon>
        <taxon>Chromadorea</taxon>
        <taxon>Rhabditida</taxon>
        <taxon>Rhabditina</taxon>
        <taxon>Diplogasteromorpha</taxon>
        <taxon>Diplogasteroidea</taxon>
        <taxon>Neodiplogasteridae</taxon>
        <taxon>Pristionchus</taxon>
    </lineage>
</organism>
<dbReference type="InterPro" id="IPR039361">
    <property type="entry name" value="Cyclin"/>
</dbReference>
<feature type="domain" description="Cyclin-like" evidence="6">
    <location>
        <begin position="260"/>
        <end position="342"/>
    </location>
</feature>
<dbReference type="Pfam" id="PF00134">
    <property type="entry name" value="Cyclin_N"/>
    <property type="match status" value="1"/>
</dbReference>
<dbReference type="PANTHER" id="PTHR10177">
    <property type="entry name" value="CYCLINS"/>
    <property type="match status" value="1"/>
</dbReference>
<evidence type="ECO:0000313" key="8">
    <source>
        <dbReference type="EMBL" id="GMT34126.1"/>
    </source>
</evidence>
<dbReference type="SMART" id="SM01332">
    <property type="entry name" value="Cyclin_C"/>
    <property type="match status" value="1"/>
</dbReference>
<keyword evidence="2 4" id="KW-0195">Cyclin</keyword>
<comment type="caution">
    <text evidence="8">The sequence shown here is derived from an EMBL/GenBank/DDBJ whole genome shotgun (WGS) entry which is preliminary data.</text>
</comment>
<sequence>MFRDRTNAPAQDNLPFKRAPTNLSTTDPKSRGVVGEPKAKRAALTQLSNQFSTGLVIDWARRGLGLKKSSSIEIFEDEKEEEPYSTPSAEINDTETKEENAFDPCPEYDYDAENKNDDFNVPEYAFDIFAYHRSTENVFVVGDYLEKHPGITKDCRALLVDWMIQVNETFAQFNETLYLAVKLVDIYLHNTKEAVPRNELELVACAALFLASKYEERDPPPINDFIVITEESFTREALMAKERRVFDTVHFNLGAPLSYSYLRRYAKVCKIELDTLTLARYILETSLMFYEFVGASESKMAAGAFLLALRMKDEKAEWTPVMHKYSGYEADEVESWVWELNHMMTMKQSKKGVYPKLKETVEKYSQEQFFTVTILPLLPDRCDADRPLSCPN</sequence>
<dbReference type="GO" id="GO:0051301">
    <property type="term" value="P:cell division"/>
    <property type="evidence" value="ECO:0007669"/>
    <property type="project" value="UniProtKB-KW"/>
</dbReference>
<keyword evidence="9" id="KW-1185">Reference proteome</keyword>
<evidence type="ECO:0000256" key="2">
    <source>
        <dbReference type="ARBA" id="ARBA00023127"/>
    </source>
</evidence>
<dbReference type="Pfam" id="PF02984">
    <property type="entry name" value="Cyclin_C"/>
    <property type="match status" value="1"/>
</dbReference>
<evidence type="ECO:0000256" key="1">
    <source>
        <dbReference type="ARBA" id="ARBA00022618"/>
    </source>
</evidence>
<evidence type="ECO:0000256" key="5">
    <source>
        <dbReference type="SAM" id="MobiDB-lite"/>
    </source>
</evidence>
<accession>A0AAV5WPD7</accession>
<evidence type="ECO:0000256" key="3">
    <source>
        <dbReference type="ARBA" id="ARBA00023306"/>
    </source>
</evidence>
<dbReference type="EMBL" id="BTSY01000006">
    <property type="protein sequence ID" value="GMT34126.1"/>
    <property type="molecule type" value="Genomic_DNA"/>
</dbReference>
<dbReference type="FunFam" id="1.10.472.10:FF:000001">
    <property type="entry name" value="G2/mitotic-specific cyclin"/>
    <property type="match status" value="1"/>
</dbReference>
<dbReference type="InterPro" id="IPR036915">
    <property type="entry name" value="Cyclin-like_sf"/>
</dbReference>
<name>A0AAV5WPD7_9BILA</name>
<gene>
    <name evidence="8" type="ORF">PFISCL1PPCAC_25423</name>
</gene>
<comment type="similarity">
    <text evidence="4">Belongs to the cyclin family.</text>
</comment>
<dbReference type="InterPro" id="IPR013763">
    <property type="entry name" value="Cyclin-like_dom"/>
</dbReference>
<keyword evidence="3" id="KW-0131">Cell cycle</keyword>
<dbReference type="Gene3D" id="1.10.472.10">
    <property type="entry name" value="Cyclin-like"/>
    <property type="match status" value="2"/>
</dbReference>
<dbReference type="Proteomes" id="UP001432322">
    <property type="component" value="Unassembled WGS sequence"/>
</dbReference>
<keyword evidence="1" id="KW-0132">Cell division</keyword>
<evidence type="ECO:0008006" key="10">
    <source>
        <dbReference type="Google" id="ProtNLM"/>
    </source>
</evidence>
<evidence type="ECO:0000256" key="4">
    <source>
        <dbReference type="RuleBase" id="RU000383"/>
    </source>
</evidence>
<proteinExistence type="inferred from homology"/>
<evidence type="ECO:0000259" key="6">
    <source>
        <dbReference type="SMART" id="SM00385"/>
    </source>
</evidence>
<dbReference type="InterPro" id="IPR006671">
    <property type="entry name" value="Cyclin_N"/>
</dbReference>
<evidence type="ECO:0000259" key="7">
    <source>
        <dbReference type="SMART" id="SM01332"/>
    </source>
</evidence>
<feature type="region of interest" description="Disordered" evidence="5">
    <location>
        <begin position="1"/>
        <end position="38"/>
    </location>
</feature>
<feature type="domain" description="Cyclin-like" evidence="6">
    <location>
        <begin position="161"/>
        <end position="247"/>
    </location>
</feature>
<evidence type="ECO:0000313" key="9">
    <source>
        <dbReference type="Proteomes" id="UP001432322"/>
    </source>
</evidence>
<dbReference type="InterPro" id="IPR004367">
    <property type="entry name" value="Cyclin_C-dom"/>
</dbReference>
<protein>
    <recommendedName>
        <fullName evidence="10">G2/mitotic-specific cyclin-B3</fullName>
    </recommendedName>
</protein>
<dbReference type="SUPFAM" id="SSF47954">
    <property type="entry name" value="Cyclin-like"/>
    <property type="match status" value="2"/>
</dbReference>
<feature type="domain" description="Cyclin C-terminal" evidence="7">
    <location>
        <begin position="256"/>
        <end position="378"/>
    </location>
</feature>
<dbReference type="SMART" id="SM00385">
    <property type="entry name" value="CYCLIN"/>
    <property type="match status" value="2"/>
</dbReference>
<dbReference type="AlphaFoldDB" id="A0AAV5WPD7"/>